<organism evidence="3 4">
    <name type="scientific">Lentzea xinjiangensis</name>
    <dbReference type="NCBI Taxonomy" id="402600"/>
    <lineage>
        <taxon>Bacteria</taxon>
        <taxon>Bacillati</taxon>
        <taxon>Actinomycetota</taxon>
        <taxon>Actinomycetes</taxon>
        <taxon>Pseudonocardiales</taxon>
        <taxon>Pseudonocardiaceae</taxon>
        <taxon>Lentzea</taxon>
    </lineage>
</organism>
<keyword evidence="2" id="KW-0732">Signal</keyword>
<dbReference type="EMBL" id="FOFR01000032">
    <property type="protein sequence ID" value="SES31149.1"/>
    <property type="molecule type" value="Genomic_DNA"/>
</dbReference>
<evidence type="ECO:0000313" key="4">
    <source>
        <dbReference type="Proteomes" id="UP000199352"/>
    </source>
</evidence>
<feature type="chain" id="PRO_5011675164" evidence="2">
    <location>
        <begin position="32"/>
        <end position="102"/>
    </location>
</feature>
<dbReference type="RefSeq" id="WP_089961420.1">
    <property type="nucleotide sequence ID" value="NZ_FOFR01000032.1"/>
</dbReference>
<proteinExistence type="predicted"/>
<dbReference type="OrthoDB" id="9953092at2"/>
<gene>
    <name evidence="3" type="ORF">SAMN05216188_13213</name>
</gene>
<evidence type="ECO:0000256" key="2">
    <source>
        <dbReference type="SAM" id="SignalP"/>
    </source>
</evidence>
<evidence type="ECO:0000256" key="1">
    <source>
        <dbReference type="SAM" id="MobiDB-lite"/>
    </source>
</evidence>
<sequence>MTRRTTAAATLVLSAIPAVLALTLFTGTAQADDTPWANGLSGDTPWANVIDDDTPWAKSHSIDTPWALSVASDNIPSGKAVPNDGDTPWADITPLSDDTPWA</sequence>
<feature type="region of interest" description="Disordered" evidence="1">
    <location>
        <begin position="74"/>
        <end position="102"/>
    </location>
</feature>
<name>A0A1H9WBI0_9PSEU</name>
<accession>A0A1H9WBI0</accession>
<protein>
    <submittedName>
        <fullName evidence="3">Uncharacterized protein</fullName>
    </submittedName>
</protein>
<evidence type="ECO:0000313" key="3">
    <source>
        <dbReference type="EMBL" id="SES31149.1"/>
    </source>
</evidence>
<dbReference type="Proteomes" id="UP000199352">
    <property type="component" value="Unassembled WGS sequence"/>
</dbReference>
<feature type="signal peptide" evidence="2">
    <location>
        <begin position="1"/>
        <end position="31"/>
    </location>
</feature>
<keyword evidence="4" id="KW-1185">Reference proteome</keyword>
<dbReference type="AlphaFoldDB" id="A0A1H9WBI0"/>
<reference evidence="4" key="1">
    <citation type="submission" date="2016-10" db="EMBL/GenBank/DDBJ databases">
        <authorList>
            <person name="Varghese N."/>
            <person name="Submissions S."/>
        </authorList>
    </citation>
    <scope>NUCLEOTIDE SEQUENCE [LARGE SCALE GENOMIC DNA]</scope>
    <source>
        <strain evidence="4">CGMCC 4.3525</strain>
    </source>
</reference>